<dbReference type="Proteomes" id="UP000001940">
    <property type="component" value="Chromosome V"/>
</dbReference>
<dbReference type="Pfam" id="PF05218">
    <property type="entry name" value="DUF713"/>
    <property type="match status" value="1"/>
</dbReference>
<dbReference type="EMBL" id="BX284605">
    <property type="protein sequence ID" value="CCD62094.1"/>
    <property type="molecule type" value="Genomic_DNA"/>
</dbReference>
<dbReference type="PANTHER" id="PTHR21566">
    <property type="entry name" value="CILIA- AND FLAGELLA-ASSOCIATED PROTEIN 251-LIKE-RELATED-RELATED"/>
    <property type="match status" value="1"/>
</dbReference>
<protein>
    <submittedName>
        <fullName evidence="2">Uncharacterized protein</fullName>
    </submittedName>
</protein>
<evidence type="ECO:0000256" key="1">
    <source>
        <dbReference type="SAM" id="Coils"/>
    </source>
</evidence>
<reference evidence="2 3" key="1">
    <citation type="journal article" date="1998" name="Science">
        <title>Genome sequence of the nematode C. elegans: a platform for investigating biology.</title>
        <authorList>
            <consortium name="The C. elegans sequencing consortium"/>
            <person name="Sulson J.E."/>
            <person name="Waterston R."/>
        </authorList>
    </citation>
    <scope>NUCLEOTIDE SEQUENCE [LARGE SCALE GENOMIC DNA]</scope>
    <source>
        <strain evidence="2 3">Bristol N2</strain>
    </source>
</reference>
<dbReference type="OMA" id="EWERENH"/>
<gene>
    <name evidence="2" type="ORF">CELE_ZC196.3</name>
    <name evidence="2 4" type="ORF">ZC196.3</name>
</gene>
<keyword evidence="3" id="KW-1185">Reference proteome</keyword>
<dbReference type="SMR" id="O01629"/>
<sequence>MSSFFTFFKKSVPAVKINVEMIENFNKCDGEGNYKKFYKENLDFLMSLNTYLEKTSFDKGTLEISLCKNFIPLFDYLSSWNPESSEFEMIDTSSLEKYVPEVLEDLKYAIFSSNWTDFYFKYRSAVDTIIELSRKQGTVDISIQIGNNSCESFKDRDFRRYTYYKLGNISEKPENREFESTCQDEIDSYIDDQNFERKLEQQEAINSKELEEMKKKRELKKKEFEAELEQIQSQMKNRFIALFECIRLKQRFEEKEEKVADWIQNCYKQPIKRFLEYFRDFQNVAREWKYFKRLPSESLQDAYEEISILSECVLSLFDTLEFLFIQLGEQHDIATDALFIKVLQKSIIDFALVLSSILNILDVNAPSHEWYKQLEKLFFMIKLSDIPTTTSLRKICKKAVVSNYEQLEFPKIHLKSYVVIHEQDNVQAEEVCTSESKCVIC</sequence>
<dbReference type="CTD" id="191102"/>
<dbReference type="InterPro" id="IPR007883">
    <property type="entry name" value="DUF713"/>
</dbReference>
<keyword evidence="1" id="KW-0175">Coiled coil</keyword>
<evidence type="ECO:0000313" key="3">
    <source>
        <dbReference type="Proteomes" id="UP000001940"/>
    </source>
</evidence>
<dbReference type="HOGENOM" id="CLU_621484_0_0_1"/>
<dbReference type="PhylomeDB" id="O01629"/>
<dbReference type="RefSeq" id="NP_505250.1">
    <property type="nucleotide sequence ID" value="NM_072849.1"/>
</dbReference>
<dbReference type="WormBase" id="ZC196.3a">
    <property type="protein sequence ID" value="CE15070"/>
    <property type="gene ID" value="WBGene00022547"/>
</dbReference>
<dbReference type="eggNOG" id="ENOG502R2GN">
    <property type="taxonomic scope" value="Eukaryota"/>
</dbReference>
<dbReference type="PIR" id="T25947">
    <property type="entry name" value="T25947"/>
</dbReference>
<dbReference type="PANTHER" id="PTHR21566:SF7">
    <property type="entry name" value="DUF4455 DOMAIN-CONTAINING PROTEIN-RELATED"/>
    <property type="match status" value="1"/>
</dbReference>
<evidence type="ECO:0000313" key="4">
    <source>
        <dbReference type="WormBase" id="ZC196.3a"/>
    </source>
</evidence>
<dbReference type="InParanoid" id="O01629"/>
<dbReference type="ExpressionAtlas" id="O01629">
    <property type="expression patterns" value="baseline and differential"/>
</dbReference>
<evidence type="ECO:0000313" key="2">
    <source>
        <dbReference type="EMBL" id="CCD62094.1"/>
    </source>
</evidence>
<dbReference type="Bgee" id="WBGene00022547">
    <property type="expression patterns" value="Expressed in adult organism and 1 other cell type or tissue"/>
</dbReference>
<dbReference type="FunCoup" id="O01629">
    <property type="interactions" value="1"/>
</dbReference>
<proteinExistence type="predicted"/>
<dbReference type="GeneID" id="191102"/>
<feature type="coiled-coil region" evidence="1">
    <location>
        <begin position="196"/>
        <end position="265"/>
    </location>
</feature>
<organism evidence="2 3">
    <name type="scientific">Caenorhabditis elegans</name>
    <dbReference type="NCBI Taxonomy" id="6239"/>
    <lineage>
        <taxon>Eukaryota</taxon>
        <taxon>Metazoa</taxon>
        <taxon>Ecdysozoa</taxon>
        <taxon>Nematoda</taxon>
        <taxon>Chromadorea</taxon>
        <taxon>Rhabditida</taxon>
        <taxon>Rhabditina</taxon>
        <taxon>Rhabditomorpha</taxon>
        <taxon>Rhabditoidea</taxon>
        <taxon>Rhabditidae</taxon>
        <taxon>Peloderinae</taxon>
        <taxon>Caenorhabditis</taxon>
    </lineage>
</organism>
<accession>O01629</accession>
<dbReference type="AGR" id="WB:WBGene00022547"/>
<dbReference type="OrthoDB" id="5877235at2759"/>
<dbReference type="PaxDb" id="6239-ZC196.3"/>
<dbReference type="UCSC" id="ZC196.3">
    <property type="organism name" value="c. elegans"/>
</dbReference>
<name>O01629_CAEEL</name>
<dbReference type="STRING" id="6239.ZC196.3a.1"/>
<dbReference type="AlphaFoldDB" id="O01629"/>